<accession>A0A8S9Y2A1</accession>
<evidence type="ECO:0000313" key="2">
    <source>
        <dbReference type="EMBL" id="KAF6214476.1"/>
    </source>
</evidence>
<feature type="region of interest" description="Disordered" evidence="1">
    <location>
        <begin position="85"/>
        <end position="120"/>
    </location>
</feature>
<organism evidence="2 3">
    <name type="scientific">Apolygus lucorum</name>
    <name type="common">Small green plant bug</name>
    <name type="synonym">Lygocoris lucorum</name>
    <dbReference type="NCBI Taxonomy" id="248454"/>
    <lineage>
        <taxon>Eukaryota</taxon>
        <taxon>Metazoa</taxon>
        <taxon>Ecdysozoa</taxon>
        <taxon>Arthropoda</taxon>
        <taxon>Hexapoda</taxon>
        <taxon>Insecta</taxon>
        <taxon>Pterygota</taxon>
        <taxon>Neoptera</taxon>
        <taxon>Paraneoptera</taxon>
        <taxon>Hemiptera</taxon>
        <taxon>Heteroptera</taxon>
        <taxon>Panheteroptera</taxon>
        <taxon>Cimicomorpha</taxon>
        <taxon>Miridae</taxon>
        <taxon>Mirini</taxon>
        <taxon>Apolygus</taxon>
    </lineage>
</organism>
<comment type="caution">
    <text evidence="2">The sequence shown here is derived from an EMBL/GenBank/DDBJ whole genome shotgun (WGS) entry which is preliminary data.</text>
</comment>
<feature type="region of interest" description="Disordered" evidence="1">
    <location>
        <begin position="143"/>
        <end position="162"/>
    </location>
</feature>
<feature type="compositionally biased region" description="Low complexity" evidence="1">
    <location>
        <begin position="87"/>
        <end position="108"/>
    </location>
</feature>
<protein>
    <submittedName>
        <fullName evidence="2">Uncharacterized protein</fullName>
    </submittedName>
</protein>
<proteinExistence type="predicted"/>
<name>A0A8S9Y2A1_APOLU</name>
<reference evidence="2" key="1">
    <citation type="journal article" date="2021" name="Mol. Ecol. Resour.">
        <title>Apolygus lucorum genome provides insights into omnivorousness and mesophyll feeding.</title>
        <authorList>
            <person name="Liu Y."/>
            <person name="Liu H."/>
            <person name="Wang H."/>
            <person name="Huang T."/>
            <person name="Liu B."/>
            <person name="Yang B."/>
            <person name="Yin L."/>
            <person name="Li B."/>
            <person name="Zhang Y."/>
            <person name="Zhang S."/>
            <person name="Jiang F."/>
            <person name="Zhang X."/>
            <person name="Ren Y."/>
            <person name="Wang B."/>
            <person name="Wang S."/>
            <person name="Lu Y."/>
            <person name="Wu K."/>
            <person name="Fan W."/>
            <person name="Wang G."/>
        </authorList>
    </citation>
    <scope>NUCLEOTIDE SEQUENCE</scope>
    <source>
        <strain evidence="2">12Hb</strain>
    </source>
</reference>
<dbReference type="Proteomes" id="UP000466442">
    <property type="component" value="Unassembled WGS sequence"/>
</dbReference>
<evidence type="ECO:0000256" key="1">
    <source>
        <dbReference type="SAM" id="MobiDB-lite"/>
    </source>
</evidence>
<evidence type="ECO:0000313" key="3">
    <source>
        <dbReference type="Proteomes" id="UP000466442"/>
    </source>
</evidence>
<keyword evidence="3" id="KW-1185">Reference proteome</keyword>
<sequence>MMEVENVMKKEPMSEGDQIIDREVSDVNPVFSDVTLVKQEMMTDGIQVFTEDAMVGEYPGDQCDAKQFLHETRALEVRRVAADDCTSSRGVASTATSRATSSAPTPRACVPAPLDPPESRHLPDVAPPPHSLRDCGCREYKPAETGAPHQFTSPPPGFTDSDCLQLPSRLPDANRAYPSRTFNW</sequence>
<gene>
    <name evidence="2" type="ORF">GE061_009219</name>
</gene>
<dbReference type="EMBL" id="WIXP02000002">
    <property type="protein sequence ID" value="KAF6214476.1"/>
    <property type="molecule type" value="Genomic_DNA"/>
</dbReference>
<dbReference type="AlphaFoldDB" id="A0A8S9Y2A1"/>